<dbReference type="Proteomes" id="UP000304900">
    <property type="component" value="Unassembled WGS sequence"/>
</dbReference>
<dbReference type="OrthoDB" id="9813910at2"/>
<evidence type="ECO:0000313" key="2">
    <source>
        <dbReference type="EMBL" id="TKT90190.1"/>
    </source>
</evidence>
<reference evidence="2 3" key="1">
    <citation type="submission" date="2019-05" db="EMBL/GenBank/DDBJ databases">
        <title>Dyadobacter AR-3-8 sp. nov., isolated from arctic soil.</title>
        <authorList>
            <person name="Chaudhary D.K."/>
        </authorList>
    </citation>
    <scope>NUCLEOTIDE SEQUENCE [LARGE SCALE GENOMIC DNA]</scope>
    <source>
        <strain evidence="2 3">AR-3-8</strain>
    </source>
</reference>
<dbReference type="InterPro" id="IPR043738">
    <property type="entry name" value="DUF5683"/>
</dbReference>
<keyword evidence="3" id="KW-1185">Reference proteome</keyword>
<sequence>MKKWFWIGMFILIAGKVSAQKTGKVEEKERKKPEKTVVFDSTAFIQGDSVKPQIAVEKKKFIPNPGRATKLAALIPGSGQIYNRDYWKVPLVYAAFAGGTWTALYWNVRYHDFLKGYKTFYDLDPSSTNYGKIKTGLTADSRLPIFYRGGVLNGKQVDSLRLTIDQVKREKNTYRRYKETAIVFTVALYALSIIEANVAAHLKTFDLSEDISMKVSPKIQQPNMTLPTPGVSLVFNLHRRKQ</sequence>
<comment type="caution">
    <text evidence="2">The sequence shown here is derived from an EMBL/GenBank/DDBJ whole genome shotgun (WGS) entry which is preliminary data.</text>
</comment>
<dbReference type="Pfam" id="PF18935">
    <property type="entry name" value="DUF5683"/>
    <property type="match status" value="1"/>
</dbReference>
<evidence type="ECO:0000259" key="1">
    <source>
        <dbReference type="Pfam" id="PF18935"/>
    </source>
</evidence>
<dbReference type="RefSeq" id="WP_137341953.1">
    <property type="nucleotide sequence ID" value="NZ_BSQH01000004.1"/>
</dbReference>
<protein>
    <recommendedName>
        <fullName evidence="1">DUF5683 domain-containing protein</fullName>
    </recommendedName>
</protein>
<feature type="domain" description="DUF5683" evidence="1">
    <location>
        <begin position="63"/>
        <end position="236"/>
    </location>
</feature>
<organism evidence="2 3">
    <name type="scientific">Dyadobacter frigoris</name>
    <dbReference type="NCBI Taxonomy" id="2576211"/>
    <lineage>
        <taxon>Bacteria</taxon>
        <taxon>Pseudomonadati</taxon>
        <taxon>Bacteroidota</taxon>
        <taxon>Cytophagia</taxon>
        <taxon>Cytophagales</taxon>
        <taxon>Spirosomataceae</taxon>
        <taxon>Dyadobacter</taxon>
    </lineage>
</organism>
<dbReference type="EMBL" id="SZVO01000010">
    <property type="protein sequence ID" value="TKT90190.1"/>
    <property type="molecule type" value="Genomic_DNA"/>
</dbReference>
<name>A0A4U6CZ95_9BACT</name>
<proteinExistence type="predicted"/>
<gene>
    <name evidence="2" type="ORF">FDK13_20850</name>
</gene>
<accession>A0A4U6CZ95</accession>
<evidence type="ECO:0000313" key="3">
    <source>
        <dbReference type="Proteomes" id="UP000304900"/>
    </source>
</evidence>
<dbReference type="AlphaFoldDB" id="A0A4U6CZ95"/>